<dbReference type="Proteomes" id="UP000015105">
    <property type="component" value="Chromosome 4D"/>
</dbReference>
<evidence type="ECO:0000313" key="3">
    <source>
        <dbReference type="EnsemblPlants" id="AET4Gv20154900.2"/>
    </source>
</evidence>
<dbReference type="PANTHER" id="PTHR31471">
    <property type="entry name" value="OS02G0116800 PROTEIN"/>
    <property type="match status" value="1"/>
</dbReference>
<proteinExistence type="inferred from homology"/>
<accession>A0A453HD87</accession>
<reference evidence="3" key="3">
    <citation type="journal article" date="2017" name="Nature">
        <title>Genome sequence of the progenitor of the wheat D genome Aegilops tauschii.</title>
        <authorList>
            <person name="Luo M.C."/>
            <person name="Gu Y.Q."/>
            <person name="Puiu D."/>
            <person name="Wang H."/>
            <person name="Twardziok S.O."/>
            <person name="Deal K.R."/>
            <person name="Huo N."/>
            <person name="Zhu T."/>
            <person name="Wang L."/>
            <person name="Wang Y."/>
            <person name="McGuire P.E."/>
            <person name="Liu S."/>
            <person name="Long H."/>
            <person name="Ramasamy R.K."/>
            <person name="Rodriguez J.C."/>
            <person name="Van S.L."/>
            <person name="Yuan L."/>
            <person name="Wang Z."/>
            <person name="Xia Z."/>
            <person name="Xiao L."/>
            <person name="Anderson O.D."/>
            <person name="Ouyang S."/>
            <person name="Liang Y."/>
            <person name="Zimin A.V."/>
            <person name="Pertea G."/>
            <person name="Qi P."/>
            <person name="Bennetzen J.L."/>
            <person name="Dai X."/>
            <person name="Dawson M.W."/>
            <person name="Muller H.G."/>
            <person name="Kugler K."/>
            <person name="Rivarola-Duarte L."/>
            <person name="Spannagl M."/>
            <person name="Mayer K.F.X."/>
            <person name="Lu F.H."/>
            <person name="Bevan M.W."/>
            <person name="Leroy P."/>
            <person name="Li P."/>
            <person name="You F.M."/>
            <person name="Sun Q."/>
            <person name="Liu Z."/>
            <person name="Lyons E."/>
            <person name="Wicker T."/>
            <person name="Salzberg S.L."/>
            <person name="Devos K.M."/>
            <person name="Dvorak J."/>
        </authorList>
    </citation>
    <scope>NUCLEOTIDE SEQUENCE [LARGE SCALE GENOMIC DNA]</scope>
    <source>
        <strain evidence="3">cv. AL8/78</strain>
    </source>
</reference>
<comment type="similarity">
    <text evidence="1">Belongs to the remorin family.</text>
</comment>
<dbReference type="InterPro" id="IPR005516">
    <property type="entry name" value="Remorin_C"/>
</dbReference>
<protein>
    <recommendedName>
        <fullName evidence="2">Remorin C-terminal domain-containing protein</fullName>
    </recommendedName>
</protein>
<dbReference type="Gramene" id="AET4Gv20154900.2">
    <property type="protein sequence ID" value="AET4Gv20154900.2"/>
    <property type="gene ID" value="AET4Gv20154900"/>
</dbReference>
<dbReference type="EnsemblPlants" id="AET4Gv20154900.2">
    <property type="protein sequence ID" value="AET4Gv20154900.2"/>
    <property type="gene ID" value="AET4Gv20154900"/>
</dbReference>
<dbReference type="AlphaFoldDB" id="A0A453HD87"/>
<organism evidence="3 4">
    <name type="scientific">Aegilops tauschii subsp. strangulata</name>
    <name type="common">Goatgrass</name>
    <dbReference type="NCBI Taxonomy" id="200361"/>
    <lineage>
        <taxon>Eukaryota</taxon>
        <taxon>Viridiplantae</taxon>
        <taxon>Streptophyta</taxon>
        <taxon>Embryophyta</taxon>
        <taxon>Tracheophyta</taxon>
        <taxon>Spermatophyta</taxon>
        <taxon>Magnoliopsida</taxon>
        <taxon>Liliopsida</taxon>
        <taxon>Poales</taxon>
        <taxon>Poaceae</taxon>
        <taxon>BOP clade</taxon>
        <taxon>Pooideae</taxon>
        <taxon>Triticodae</taxon>
        <taxon>Triticeae</taxon>
        <taxon>Triticinae</taxon>
        <taxon>Aegilops</taxon>
    </lineage>
</organism>
<reference evidence="4" key="1">
    <citation type="journal article" date="2014" name="Science">
        <title>Ancient hybridizations among the ancestral genomes of bread wheat.</title>
        <authorList>
            <consortium name="International Wheat Genome Sequencing Consortium,"/>
            <person name="Marcussen T."/>
            <person name="Sandve S.R."/>
            <person name="Heier L."/>
            <person name="Spannagl M."/>
            <person name="Pfeifer M."/>
            <person name="Jakobsen K.S."/>
            <person name="Wulff B.B."/>
            <person name="Steuernagel B."/>
            <person name="Mayer K.F."/>
            <person name="Olsen O.A."/>
        </authorList>
    </citation>
    <scope>NUCLEOTIDE SEQUENCE [LARGE SCALE GENOMIC DNA]</scope>
    <source>
        <strain evidence="4">cv. AL8/78</strain>
    </source>
</reference>
<evidence type="ECO:0000259" key="2">
    <source>
        <dbReference type="Pfam" id="PF03763"/>
    </source>
</evidence>
<dbReference type="Pfam" id="PF03763">
    <property type="entry name" value="Remorin_C"/>
    <property type="match status" value="1"/>
</dbReference>
<keyword evidence="4" id="KW-1185">Reference proteome</keyword>
<reference evidence="4" key="2">
    <citation type="journal article" date="2017" name="Nat. Plants">
        <title>The Aegilops tauschii genome reveals multiple impacts of transposons.</title>
        <authorList>
            <person name="Zhao G."/>
            <person name="Zou C."/>
            <person name="Li K."/>
            <person name="Wang K."/>
            <person name="Li T."/>
            <person name="Gao L."/>
            <person name="Zhang X."/>
            <person name="Wang H."/>
            <person name="Yang Z."/>
            <person name="Liu X."/>
            <person name="Jiang W."/>
            <person name="Mao L."/>
            <person name="Kong X."/>
            <person name="Jiao Y."/>
            <person name="Jia J."/>
        </authorList>
    </citation>
    <scope>NUCLEOTIDE SEQUENCE [LARGE SCALE GENOMIC DNA]</scope>
    <source>
        <strain evidence="4">cv. AL8/78</strain>
    </source>
</reference>
<evidence type="ECO:0000313" key="4">
    <source>
        <dbReference type="Proteomes" id="UP000015105"/>
    </source>
</evidence>
<dbReference type="PANTHER" id="PTHR31471:SF1">
    <property type="entry name" value="OS12G0613600 PROTEIN"/>
    <property type="match status" value="1"/>
</dbReference>
<name>A0A453HD87_AEGTS</name>
<reference evidence="3" key="4">
    <citation type="submission" date="2019-03" db="UniProtKB">
        <authorList>
            <consortium name="EnsemblPlants"/>
        </authorList>
    </citation>
    <scope>IDENTIFICATION</scope>
</reference>
<reference evidence="3" key="5">
    <citation type="journal article" date="2021" name="G3 (Bethesda)">
        <title>Aegilops tauschii genome assembly Aet v5.0 features greater sequence contiguity and improved annotation.</title>
        <authorList>
            <person name="Wang L."/>
            <person name="Zhu T."/>
            <person name="Rodriguez J.C."/>
            <person name="Deal K.R."/>
            <person name="Dubcovsky J."/>
            <person name="McGuire P.E."/>
            <person name="Lux T."/>
            <person name="Spannagl M."/>
            <person name="Mayer K.F.X."/>
            <person name="Baldrich P."/>
            <person name="Meyers B.C."/>
            <person name="Huo N."/>
            <person name="Gu Y.Q."/>
            <person name="Zhou H."/>
            <person name="Devos K.M."/>
            <person name="Bennetzen J.L."/>
            <person name="Unver T."/>
            <person name="Budak H."/>
            <person name="Gulick P.J."/>
            <person name="Galiba G."/>
            <person name="Kalapos B."/>
            <person name="Nelson D.R."/>
            <person name="Li P."/>
            <person name="You F.M."/>
            <person name="Luo M.C."/>
            <person name="Dvorak J."/>
        </authorList>
    </citation>
    <scope>NUCLEOTIDE SEQUENCE [LARGE SCALE GENOMIC DNA]</scope>
    <source>
        <strain evidence="3">cv. AL8/78</strain>
    </source>
</reference>
<feature type="domain" description="Remorin C-terminal" evidence="2">
    <location>
        <begin position="77"/>
        <end position="135"/>
    </location>
</feature>
<sequence>MLRTQAGAPAAVQLSSSVSMRGVGTEMMPIDSQEQSRSATLARASTPSLSQLYSKFGTLNKTVKQISAGCNCANIFQVQADQMRARAKNNMTKRLSPLGHKVEGKQARVEARQNWRALRLARQVKRIRKTDRMPSRFRCYNWFLC</sequence>
<evidence type="ECO:0000256" key="1">
    <source>
        <dbReference type="ARBA" id="ARBA00005711"/>
    </source>
</evidence>